<dbReference type="AlphaFoldDB" id="A0AAD3D246"/>
<dbReference type="EMBL" id="BLLK01000051">
    <property type="protein sequence ID" value="GFH56212.1"/>
    <property type="molecule type" value="Genomic_DNA"/>
</dbReference>
<name>A0AAD3D246_9STRA</name>
<dbReference type="Pfam" id="PF20710">
    <property type="entry name" value="DUF6824"/>
    <property type="match status" value="1"/>
</dbReference>
<dbReference type="Proteomes" id="UP001054902">
    <property type="component" value="Unassembled WGS sequence"/>
</dbReference>
<protein>
    <recommendedName>
        <fullName evidence="2">DUF6824 domain-containing protein</fullName>
    </recommendedName>
</protein>
<evidence type="ECO:0000313" key="4">
    <source>
        <dbReference type="Proteomes" id="UP001054902"/>
    </source>
</evidence>
<feature type="compositionally biased region" description="Low complexity" evidence="1">
    <location>
        <begin position="139"/>
        <end position="164"/>
    </location>
</feature>
<evidence type="ECO:0000259" key="2">
    <source>
        <dbReference type="Pfam" id="PF20710"/>
    </source>
</evidence>
<comment type="caution">
    <text evidence="3">The sequence shown here is derived from an EMBL/GenBank/DDBJ whole genome shotgun (WGS) entry which is preliminary data.</text>
</comment>
<keyword evidence="4" id="KW-1185">Reference proteome</keyword>
<feature type="region of interest" description="Disordered" evidence="1">
    <location>
        <begin position="64"/>
        <end position="167"/>
    </location>
</feature>
<feature type="domain" description="DUF6824" evidence="2">
    <location>
        <begin position="8"/>
        <end position="102"/>
    </location>
</feature>
<feature type="compositionally biased region" description="Polar residues" evidence="1">
    <location>
        <begin position="367"/>
        <end position="387"/>
    </location>
</feature>
<reference evidence="3 4" key="1">
    <citation type="journal article" date="2021" name="Sci. Rep.">
        <title>The genome of the diatom Chaetoceros tenuissimus carries an ancient integrated fragment of an extant virus.</title>
        <authorList>
            <person name="Hongo Y."/>
            <person name="Kimura K."/>
            <person name="Takaki Y."/>
            <person name="Yoshida Y."/>
            <person name="Baba S."/>
            <person name="Kobayashi G."/>
            <person name="Nagasaki K."/>
            <person name="Hano T."/>
            <person name="Tomaru Y."/>
        </authorList>
    </citation>
    <scope>NUCLEOTIDE SEQUENCE [LARGE SCALE GENOMIC DNA]</scope>
    <source>
        <strain evidence="3 4">NIES-3715</strain>
    </source>
</reference>
<accession>A0AAD3D246</accession>
<sequence length="416" mass="44845">MIEPRENDILKGRGVYSYNHKGNVHFRKLILENSDRYNQCSNRREKSSIISSIYATITSGYGGRFLEASDTKSGSSDESYRESWRVVDETEAKKKISQSLRDEKKRQQRSTDTCVTEEDASSLSRRRKRPRLLTESREQSSMQTMTTGTTSSSSQGEQTSYSTSPVLPSNVSAPPLHAAAAAAAPLVNSNFLTLPPLSAAAISDALSGMSTMSGFSNSNTSAMGSNNIQNILPLSLHSSLNNFCYNNGHAGSAATAQQLSDLSTLQYFVAPRSISATSSNSRNSQVEALSFSHLSTTNPLQTTEQLISQFRRDHPSISDANTITSSSKASFSASDLLNSLASAAPSTTSSSNNSSSNLDSKDSSNNVATTTTKSNGMNGMRPSSASEMSAKEIEDCLNFRNPDTSALDFDTIFEPL</sequence>
<proteinExistence type="predicted"/>
<dbReference type="InterPro" id="IPR049227">
    <property type="entry name" value="DUF6824"/>
</dbReference>
<gene>
    <name evidence="3" type="ORF">CTEN210_12688</name>
</gene>
<feature type="compositionally biased region" description="Basic and acidic residues" evidence="1">
    <location>
        <begin position="78"/>
        <end position="105"/>
    </location>
</feature>
<organism evidence="3 4">
    <name type="scientific">Chaetoceros tenuissimus</name>
    <dbReference type="NCBI Taxonomy" id="426638"/>
    <lineage>
        <taxon>Eukaryota</taxon>
        <taxon>Sar</taxon>
        <taxon>Stramenopiles</taxon>
        <taxon>Ochrophyta</taxon>
        <taxon>Bacillariophyta</taxon>
        <taxon>Coscinodiscophyceae</taxon>
        <taxon>Chaetocerotophycidae</taxon>
        <taxon>Chaetocerotales</taxon>
        <taxon>Chaetocerotaceae</taxon>
        <taxon>Chaetoceros</taxon>
    </lineage>
</organism>
<evidence type="ECO:0000313" key="3">
    <source>
        <dbReference type="EMBL" id="GFH56212.1"/>
    </source>
</evidence>
<feature type="region of interest" description="Disordered" evidence="1">
    <location>
        <begin position="343"/>
        <end position="389"/>
    </location>
</feature>
<feature type="compositionally biased region" description="Low complexity" evidence="1">
    <location>
        <begin position="343"/>
        <end position="366"/>
    </location>
</feature>
<evidence type="ECO:0000256" key="1">
    <source>
        <dbReference type="SAM" id="MobiDB-lite"/>
    </source>
</evidence>